<feature type="transmembrane region" description="Helical" evidence="1">
    <location>
        <begin position="30"/>
        <end position="51"/>
    </location>
</feature>
<evidence type="ECO:0008006" key="4">
    <source>
        <dbReference type="Google" id="ProtNLM"/>
    </source>
</evidence>
<name>A0ABW4SEW1_9BACL</name>
<sequence length="61" mass="6538">MIRIIMLALVTGSVLGLTTSTVFGGINIDGALLGIMSIIFLVVVSSSIIFINQKRVHHNEI</sequence>
<evidence type="ECO:0000313" key="3">
    <source>
        <dbReference type="Proteomes" id="UP001597218"/>
    </source>
</evidence>
<organism evidence="2 3">
    <name type="scientific">Sporosarcina siberiensis</name>
    <dbReference type="NCBI Taxonomy" id="1365606"/>
    <lineage>
        <taxon>Bacteria</taxon>
        <taxon>Bacillati</taxon>
        <taxon>Bacillota</taxon>
        <taxon>Bacilli</taxon>
        <taxon>Bacillales</taxon>
        <taxon>Caryophanaceae</taxon>
        <taxon>Sporosarcina</taxon>
    </lineage>
</organism>
<keyword evidence="1" id="KW-0812">Transmembrane</keyword>
<keyword evidence="1" id="KW-0472">Membrane</keyword>
<dbReference type="Proteomes" id="UP001597218">
    <property type="component" value="Unassembled WGS sequence"/>
</dbReference>
<keyword evidence="1" id="KW-1133">Transmembrane helix</keyword>
<reference evidence="3" key="1">
    <citation type="journal article" date="2019" name="Int. J. Syst. Evol. Microbiol.">
        <title>The Global Catalogue of Microorganisms (GCM) 10K type strain sequencing project: providing services to taxonomists for standard genome sequencing and annotation.</title>
        <authorList>
            <consortium name="The Broad Institute Genomics Platform"/>
            <consortium name="The Broad Institute Genome Sequencing Center for Infectious Disease"/>
            <person name="Wu L."/>
            <person name="Ma J."/>
        </authorList>
    </citation>
    <scope>NUCLEOTIDE SEQUENCE [LARGE SCALE GENOMIC DNA]</scope>
    <source>
        <strain evidence="3">CGMCC 4.7177</strain>
    </source>
</reference>
<accession>A0ABW4SEW1</accession>
<evidence type="ECO:0000256" key="1">
    <source>
        <dbReference type="SAM" id="Phobius"/>
    </source>
</evidence>
<evidence type="ECO:0000313" key="2">
    <source>
        <dbReference type="EMBL" id="MFD1928042.1"/>
    </source>
</evidence>
<dbReference type="RefSeq" id="WP_381537045.1">
    <property type="nucleotide sequence ID" value="NZ_JBHUGI010000024.1"/>
</dbReference>
<gene>
    <name evidence="2" type="ORF">ACFSFY_08225</name>
</gene>
<keyword evidence="3" id="KW-1185">Reference proteome</keyword>
<comment type="caution">
    <text evidence="2">The sequence shown here is derived from an EMBL/GenBank/DDBJ whole genome shotgun (WGS) entry which is preliminary data.</text>
</comment>
<protein>
    <recommendedName>
        <fullName evidence="4">DUF1328 domain-containing protein</fullName>
    </recommendedName>
</protein>
<dbReference type="EMBL" id="JBHUGI010000024">
    <property type="protein sequence ID" value="MFD1928042.1"/>
    <property type="molecule type" value="Genomic_DNA"/>
</dbReference>
<proteinExistence type="predicted"/>